<proteinExistence type="predicted"/>
<protein>
    <submittedName>
        <fullName evidence="3">Uncharacterized protein LOC107069514</fullName>
    </submittedName>
</protein>
<accession>A0ABM1IQA0</accession>
<evidence type="ECO:0000313" key="2">
    <source>
        <dbReference type="Proteomes" id="UP000694924"/>
    </source>
</evidence>
<name>A0ABM1IQA0_POLDO</name>
<sequence length="248" mass="29067">MENIQELNDLDVFCTEQQLREKIYELQEKTNTLEQTQRELLETRHSLYSSKTTLENESQTNNELKMQLSAAINIINRLEDEKMRTYMEHVQLKVNYDTMINERNSLIEQTKITKLEIIEANIKLQSAKDKISSLEMLNKNLEESLTMLKNNTLKMVATAENEIAKLKKEHQHLQQSCQMTIDLNNRLQIFGLCAHSIHQRDKIEVQRLQCKLNSMFNDILNVPDSNTALHPEIQKLCEKLQALIQELK</sequence>
<dbReference type="Proteomes" id="UP000694924">
    <property type="component" value="Unplaced"/>
</dbReference>
<keyword evidence="2" id="KW-1185">Reference proteome</keyword>
<dbReference type="RefSeq" id="XP_015182387.1">
    <property type="nucleotide sequence ID" value="XM_015326901.1"/>
</dbReference>
<evidence type="ECO:0000256" key="1">
    <source>
        <dbReference type="SAM" id="Coils"/>
    </source>
</evidence>
<keyword evidence="1" id="KW-0175">Coiled coil</keyword>
<feature type="coiled-coil region" evidence="1">
    <location>
        <begin position="117"/>
        <end position="176"/>
    </location>
</feature>
<evidence type="ECO:0000313" key="3">
    <source>
        <dbReference type="RefSeq" id="XP_015182387.1"/>
    </source>
</evidence>
<feature type="coiled-coil region" evidence="1">
    <location>
        <begin position="16"/>
        <end position="81"/>
    </location>
</feature>
<organism evidence="2 3">
    <name type="scientific">Polistes dominula</name>
    <name type="common">European paper wasp</name>
    <name type="synonym">Vespa dominula</name>
    <dbReference type="NCBI Taxonomy" id="743375"/>
    <lineage>
        <taxon>Eukaryota</taxon>
        <taxon>Metazoa</taxon>
        <taxon>Ecdysozoa</taxon>
        <taxon>Arthropoda</taxon>
        <taxon>Hexapoda</taxon>
        <taxon>Insecta</taxon>
        <taxon>Pterygota</taxon>
        <taxon>Neoptera</taxon>
        <taxon>Endopterygota</taxon>
        <taxon>Hymenoptera</taxon>
        <taxon>Apocrita</taxon>
        <taxon>Aculeata</taxon>
        <taxon>Vespoidea</taxon>
        <taxon>Vespidae</taxon>
        <taxon>Polistinae</taxon>
        <taxon>Polistini</taxon>
        <taxon>Polistes</taxon>
    </lineage>
</organism>
<dbReference type="GeneID" id="107069514"/>
<reference evidence="3" key="1">
    <citation type="submission" date="2025-08" db="UniProtKB">
        <authorList>
            <consortium name="RefSeq"/>
        </authorList>
    </citation>
    <scope>IDENTIFICATION</scope>
    <source>
        <tissue evidence="3">Whole body</tissue>
    </source>
</reference>
<gene>
    <name evidence="3" type="primary">LOC107069514</name>
</gene>